<evidence type="ECO:0000256" key="11">
    <source>
        <dbReference type="ARBA" id="ARBA00082544"/>
    </source>
</evidence>
<evidence type="ECO:0000313" key="14">
    <source>
        <dbReference type="Proteomes" id="UP000799441"/>
    </source>
</evidence>
<evidence type="ECO:0000256" key="7">
    <source>
        <dbReference type="ARBA" id="ARBA00023098"/>
    </source>
</evidence>
<dbReference type="GO" id="GO:0016020">
    <property type="term" value="C:membrane"/>
    <property type="evidence" value="ECO:0007669"/>
    <property type="project" value="UniProtKB-SubCell"/>
</dbReference>
<dbReference type="SUPFAM" id="SSF51735">
    <property type="entry name" value="NAD(P)-binding Rossmann-fold domains"/>
    <property type="match status" value="1"/>
</dbReference>
<dbReference type="AlphaFoldDB" id="A0A9P4Q9Q6"/>
<keyword evidence="8" id="KW-0472">Membrane</keyword>
<dbReference type="InterPro" id="IPR020904">
    <property type="entry name" value="Sc_DH/Rdtase_CS"/>
</dbReference>
<evidence type="ECO:0000256" key="3">
    <source>
        <dbReference type="ARBA" id="ARBA00022692"/>
    </source>
</evidence>
<dbReference type="PANTHER" id="PTHR24322:SF736">
    <property type="entry name" value="RETINOL DEHYDROGENASE 10"/>
    <property type="match status" value="1"/>
</dbReference>
<dbReference type="PRINTS" id="PR00081">
    <property type="entry name" value="GDHRDH"/>
</dbReference>
<dbReference type="EMBL" id="MU003796">
    <property type="protein sequence ID" value="KAF2720799.1"/>
    <property type="molecule type" value="Genomic_DNA"/>
</dbReference>
<dbReference type="Gene3D" id="3.40.50.720">
    <property type="entry name" value="NAD(P)-binding Rossmann-like Domain"/>
    <property type="match status" value="1"/>
</dbReference>
<protein>
    <recommendedName>
        <fullName evidence="10">Short-chain dehydrogenase/reductase 3</fullName>
    </recommendedName>
    <alternativeName>
        <fullName evidence="11">Retinal short-chain dehydrogenase/reductase 1</fullName>
    </alternativeName>
</protein>
<dbReference type="InterPro" id="IPR002347">
    <property type="entry name" value="SDR_fam"/>
</dbReference>
<evidence type="ECO:0000256" key="6">
    <source>
        <dbReference type="ARBA" id="ARBA00023002"/>
    </source>
</evidence>
<keyword evidence="7" id="KW-0443">Lipid metabolism</keyword>
<proteinExistence type="inferred from homology"/>
<evidence type="ECO:0000313" key="13">
    <source>
        <dbReference type="EMBL" id="KAF2720799.1"/>
    </source>
</evidence>
<organism evidence="13 14">
    <name type="scientific">Polychaeton citri CBS 116435</name>
    <dbReference type="NCBI Taxonomy" id="1314669"/>
    <lineage>
        <taxon>Eukaryota</taxon>
        <taxon>Fungi</taxon>
        <taxon>Dikarya</taxon>
        <taxon>Ascomycota</taxon>
        <taxon>Pezizomycotina</taxon>
        <taxon>Dothideomycetes</taxon>
        <taxon>Dothideomycetidae</taxon>
        <taxon>Capnodiales</taxon>
        <taxon>Capnodiaceae</taxon>
        <taxon>Polychaeton</taxon>
    </lineage>
</organism>
<dbReference type="PANTHER" id="PTHR24322">
    <property type="entry name" value="PKSB"/>
    <property type="match status" value="1"/>
</dbReference>
<evidence type="ECO:0000256" key="9">
    <source>
        <dbReference type="ARBA" id="ARBA00059620"/>
    </source>
</evidence>
<dbReference type="GO" id="GO:0052650">
    <property type="term" value="F:all-trans-retinol dehydrogenase (NADP+) activity"/>
    <property type="evidence" value="ECO:0007669"/>
    <property type="project" value="UniProtKB-ARBA"/>
</dbReference>
<dbReference type="Pfam" id="PF00106">
    <property type="entry name" value="adh_short"/>
    <property type="match status" value="1"/>
</dbReference>
<evidence type="ECO:0000256" key="2">
    <source>
        <dbReference type="ARBA" id="ARBA00006484"/>
    </source>
</evidence>
<dbReference type="PROSITE" id="PS00061">
    <property type="entry name" value="ADH_SHORT"/>
    <property type="match status" value="1"/>
</dbReference>
<evidence type="ECO:0000256" key="5">
    <source>
        <dbReference type="ARBA" id="ARBA00022989"/>
    </source>
</evidence>
<comment type="function">
    <text evidence="9">Catalyzes the reduction of all-trans-retinal to all-trans-retinol in the presence of NADPH.</text>
</comment>
<evidence type="ECO:0000256" key="1">
    <source>
        <dbReference type="ARBA" id="ARBA00004141"/>
    </source>
</evidence>
<dbReference type="Proteomes" id="UP000799441">
    <property type="component" value="Unassembled WGS sequence"/>
</dbReference>
<sequence length="375" mass="40305">MALDRAFAAPVASAFAVGFLSFGALKIPLLSPAVTGTLTWALTTAPDSVRRPLLDQLSKYLSSKGIARGITVLKVLLGLGIARQVHNALSILAQDNMRLGSEKARYNWPQEIVLITGGAGGFGCLLSEAFAARGLTVISIDIAEAMPARLQGNSKIHYYQCDVTSRDAVFTLAERVRKEHGNPSILINNAGVGFNHTLVKASESAIRKIFEVNTISHYWTIQAFLPAMVADKKGQIVSMASMAAFCGTSSMGPYCSSKVAVLALHETLRQELRVIHKTPEVKCTIVHPTFAATPMTAKFKDELAGKAQIIDPTIVSNAVVNQVLSCKGGQIILPGDLTMIPVIMRGLPHWLTYALLRSKEDDAITKPGLDERAAD</sequence>
<keyword evidence="4" id="KW-0521">NADP</keyword>
<evidence type="ECO:0000256" key="10">
    <source>
        <dbReference type="ARBA" id="ARBA00068717"/>
    </source>
</evidence>
<comment type="caution">
    <text evidence="13">The sequence shown here is derived from an EMBL/GenBank/DDBJ whole genome shotgun (WGS) entry which is preliminary data.</text>
</comment>
<comment type="subcellular location">
    <subcellularLocation>
        <location evidence="1">Membrane</location>
        <topology evidence="1">Multi-pass membrane protein</topology>
    </subcellularLocation>
</comment>
<evidence type="ECO:0000256" key="12">
    <source>
        <dbReference type="RuleBase" id="RU000363"/>
    </source>
</evidence>
<dbReference type="PRINTS" id="PR00080">
    <property type="entry name" value="SDRFAMILY"/>
</dbReference>
<keyword evidence="5" id="KW-1133">Transmembrane helix</keyword>
<keyword evidence="6" id="KW-0560">Oxidoreductase</keyword>
<evidence type="ECO:0000256" key="8">
    <source>
        <dbReference type="ARBA" id="ARBA00023136"/>
    </source>
</evidence>
<name>A0A9P4Q9Q6_9PEZI</name>
<accession>A0A9P4Q9Q6</accession>
<evidence type="ECO:0000256" key="4">
    <source>
        <dbReference type="ARBA" id="ARBA00022857"/>
    </source>
</evidence>
<keyword evidence="3" id="KW-0812">Transmembrane</keyword>
<keyword evidence="14" id="KW-1185">Reference proteome</keyword>
<comment type="similarity">
    <text evidence="2 12">Belongs to the short-chain dehydrogenases/reductases (SDR) family.</text>
</comment>
<dbReference type="OrthoDB" id="10253736at2759"/>
<gene>
    <name evidence="13" type="ORF">K431DRAFT_225789</name>
</gene>
<reference evidence="13" key="1">
    <citation type="journal article" date="2020" name="Stud. Mycol.">
        <title>101 Dothideomycetes genomes: a test case for predicting lifestyles and emergence of pathogens.</title>
        <authorList>
            <person name="Haridas S."/>
            <person name="Albert R."/>
            <person name="Binder M."/>
            <person name="Bloem J."/>
            <person name="Labutti K."/>
            <person name="Salamov A."/>
            <person name="Andreopoulos B."/>
            <person name="Baker S."/>
            <person name="Barry K."/>
            <person name="Bills G."/>
            <person name="Bluhm B."/>
            <person name="Cannon C."/>
            <person name="Castanera R."/>
            <person name="Culley D."/>
            <person name="Daum C."/>
            <person name="Ezra D."/>
            <person name="Gonzalez J."/>
            <person name="Henrissat B."/>
            <person name="Kuo A."/>
            <person name="Liang C."/>
            <person name="Lipzen A."/>
            <person name="Lutzoni F."/>
            <person name="Magnuson J."/>
            <person name="Mondo S."/>
            <person name="Nolan M."/>
            <person name="Ohm R."/>
            <person name="Pangilinan J."/>
            <person name="Park H.-J."/>
            <person name="Ramirez L."/>
            <person name="Alfaro M."/>
            <person name="Sun H."/>
            <person name="Tritt A."/>
            <person name="Yoshinaga Y."/>
            <person name="Zwiers L.-H."/>
            <person name="Turgeon B."/>
            <person name="Goodwin S."/>
            <person name="Spatafora J."/>
            <person name="Crous P."/>
            <person name="Grigoriev I."/>
        </authorList>
    </citation>
    <scope>NUCLEOTIDE SEQUENCE</scope>
    <source>
        <strain evidence="13">CBS 116435</strain>
    </source>
</reference>
<dbReference type="FunFam" id="3.40.50.720:FF:000131">
    <property type="entry name" value="Short-chain dehydrogenase/reductase 3"/>
    <property type="match status" value="1"/>
</dbReference>
<dbReference type="InterPro" id="IPR036291">
    <property type="entry name" value="NAD(P)-bd_dom_sf"/>
</dbReference>